<dbReference type="GO" id="GO:0003887">
    <property type="term" value="F:DNA-directed DNA polymerase activity"/>
    <property type="evidence" value="ECO:0007669"/>
    <property type="project" value="UniProtKB-KW"/>
</dbReference>
<keyword evidence="3" id="KW-0808">Transferase</keyword>
<dbReference type="Gene3D" id="1.20.272.10">
    <property type="match status" value="1"/>
</dbReference>
<evidence type="ECO:0000256" key="3">
    <source>
        <dbReference type="ARBA" id="ARBA00022679"/>
    </source>
</evidence>
<dbReference type="InterPro" id="IPR005790">
    <property type="entry name" value="DNA_polIII_delta"/>
</dbReference>
<dbReference type="RefSeq" id="WP_069116496.1">
    <property type="nucleotide sequence ID" value="NZ_CP017015.1"/>
</dbReference>
<name>A0A1B3SKP5_9MOLU</name>
<comment type="catalytic activity">
    <reaction evidence="8">
        <text>DNA(n) + a 2'-deoxyribonucleoside 5'-triphosphate = DNA(n+1) + diphosphate</text>
        <dbReference type="Rhea" id="RHEA:22508"/>
        <dbReference type="Rhea" id="RHEA-COMP:17339"/>
        <dbReference type="Rhea" id="RHEA-COMP:17340"/>
        <dbReference type="ChEBI" id="CHEBI:33019"/>
        <dbReference type="ChEBI" id="CHEBI:61560"/>
        <dbReference type="ChEBI" id="CHEBI:173112"/>
        <dbReference type="EC" id="2.7.7.7"/>
    </reaction>
</comment>
<dbReference type="EC" id="2.7.7.7" evidence="1"/>
<dbReference type="AlphaFoldDB" id="A0A1B3SKP5"/>
<evidence type="ECO:0000313" key="11">
    <source>
        <dbReference type="EMBL" id="AOG60504.1"/>
    </source>
</evidence>
<dbReference type="GO" id="GO:0003677">
    <property type="term" value="F:DNA binding"/>
    <property type="evidence" value="ECO:0007669"/>
    <property type="project" value="InterPro"/>
</dbReference>
<dbReference type="Pfam" id="PF21694">
    <property type="entry name" value="DNA_pol3_delta_C"/>
    <property type="match status" value="1"/>
</dbReference>
<evidence type="ECO:0000256" key="8">
    <source>
        <dbReference type="ARBA" id="ARBA00049244"/>
    </source>
</evidence>
<evidence type="ECO:0000256" key="5">
    <source>
        <dbReference type="ARBA" id="ARBA00022705"/>
    </source>
</evidence>
<reference evidence="11 12" key="1">
    <citation type="submission" date="2016-08" db="EMBL/GenBank/DDBJ databases">
        <title>Complete genome sequence of Spiroplasma helicoides TABS-2 (DSM 22551).</title>
        <authorList>
            <person name="Shen W.-Y."/>
            <person name="Lo W.-S."/>
            <person name="Lai Y.-C."/>
            <person name="Kuo C.-H."/>
        </authorList>
    </citation>
    <scope>NUCLEOTIDE SEQUENCE [LARGE SCALE GENOMIC DNA]</scope>
    <source>
        <strain evidence="11 12">TABS-2</strain>
    </source>
</reference>
<dbReference type="STRING" id="216938.SHELI_v1c05530"/>
<evidence type="ECO:0000256" key="2">
    <source>
        <dbReference type="ARBA" id="ARBA00017703"/>
    </source>
</evidence>
<dbReference type="KEGG" id="shj:SHELI_v1c05530"/>
<comment type="similarity">
    <text evidence="7">Belongs to the DNA polymerase HolA subunit family.</text>
</comment>
<gene>
    <name evidence="11" type="primary">holA</name>
    <name evidence="11" type="ORF">SHELI_v1c05530</name>
</gene>
<dbReference type="Proteomes" id="UP000094378">
    <property type="component" value="Chromosome"/>
</dbReference>
<evidence type="ECO:0000256" key="7">
    <source>
        <dbReference type="ARBA" id="ARBA00034754"/>
    </source>
</evidence>
<dbReference type="Pfam" id="PF06144">
    <property type="entry name" value="DNA_pol3_delta"/>
    <property type="match status" value="1"/>
</dbReference>
<accession>A0A1B3SKP5</accession>
<feature type="domain" description="DNA polymerase III delta subunit-like C-terminal" evidence="10">
    <location>
        <begin position="197"/>
        <end position="313"/>
    </location>
</feature>
<evidence type="ECO:0000259" key="9">
    <source>
        <dbReference type="Pfam" id="PF06144"/>
    </source>
</evidence>
<dbReference type="PANTHER" id="PTHR34388">
    <property type="entry name" value="DNA POLYMERASE III SUBUNIT DELTA"/>
    <property type="match status" value="1"/>
</dbReference>
<dbReference type="GO" id="GO:0006261">
    <property type="term" value="P:DNA-templated DNA replication"/>
    <property type="evidence" value="ECO:0007669"/>
    <property type="project" value="TreeGrafter"/>
</dbReference>
<feature type="domain" description="DNA polymerase III delta N-terminal" evidence="9">
    <location>
        <begin position="4"/>
        <end position="122"/>
    </location>
</feature>
<dbReference type="OrthoDB" id="400018at2"/>
<keyword evidence="12" id="KW-1185">Reference proteome</keyword>
<dbReference type="GO" id="GO:0009360">
    <property type="term" value="C:DNA polymerase III complex"/>
    <property type="evidence" value="ECO:0007669"/>
    <property type="project" value="InterPro"/>
</dbReference>
<dbReference type="SUPFAM" id="SSF52540">
    <property type="entry name" value="P-loop containing nucleoside triphosphate hydrolases"/>
    <property type="match status" value="1"/>
</dbReference>
<dbReference type="PANTHER" id="PTHR34388:SF1">
    <property type="entry name" value="DNA POLYMERASE III SUBUNIT DELTA"/>
    <property type="match status" value="1"/>
</dbReference>
<keyword evidence="4" id="KW-0548">Nucleotidyltransferase</keyword>
<evidence type="ECO:0000256" key="1">
    <source>
        <dbReference type="ARBA" id="ARBA00012417"/>
    </source>
</evidence>
<keyword evidence="6" id="KW-0239">DNA-directed DNA polymerase</keyword>
<proteinExistence type="inferred from homology"/>
<dbReference type="EMBL" id="CP017015">
    <property type="protein sequence ID" value="AOG60504.1"/>
    <property type="molecule type" value="Genomic_DNA"/>
</dbReference>
<evidence type="ECO:0000259" key="10">
    <source>
        <dbReference type="Pfam" id="PF21694"/>
    </source>
</evidence>
<dbReference type="InterPro" id="IPR008921">
    <property type="entry name" value="DNA_pol3_clamp-load_cplx_C"/>
</dbReference>
<dbReference type="Gene3D" id="3.40.50.300">
    <property type="entry name" value="P-loop containing nucleotide triphosphate hydrolases"/>
    <property type="match status" value="1"/>
</dbReference>
<sequence length="318" mass="37552">MILIYSLDNYLIKKQLDKLIDKINVNNDHEVFHYSLIEDSINNIYEQINTYSLFANKKIVIINDCYFLNESKISLHKDFDSKIIENIMNFNNNNVEIIFTLNSDKLSKKLNISKKMVEKAKTLYLEIPSYDQKKSIMINKLTKNAISYEEEAIEEFFNCISDDMQVFSTELNKIINLQKHVNVELVKNITNRDFHYDIYKIVNSFINLDLKAFLKGWSAYIETNGNIYSFLALLSNQFSVLRNSLLLKKKNFKNNEIADFLKQNPYRIQKLLIENRLNINQINDRIKLLYKLENNIKRGKIDSKILPELELIKCFLEG</sequence>
<dbReference type="InterPro" id="IPR010372">
    <property type="entry name" value="DNA_pol3_delta_N"/>
</dbReference>
<dbReference type="InterPro" id="IPR027417">
    <property type="entry name" value="P-loop_NTPase"/>
</dbReference>
<evidence type="ECO:0000256" key="6">
    <source>
        <dbReference type="ARBA" id="ARBA00022932"/>
    </source>
</evidence>
<keyword evidence="5" id="KW-0235">DNA replication</keyword>
<dbReference type="NCBIfam" id="TIGR01128">
    <property type="entry name" value="holA"/>
    <property type="match status" value="1"/>
</dbReference>
<protein>
    <recommendedName>
        <fullName evidence="2">DNA polymerase III subunit delta</fullName>
        <ecNumber evidence="1">2.7.7.7</ecNumber>
    </recommendedName>
</protein>
<dbReference type="InterPro" id="IPR048466">
    <property type="entry name" value="DNA_pol3_delta-like_C"/>
</dbReference>
<dbReference type="SUPFAM" id="SSF48019">
    <property type="entry name" value="post-AAA+ oligomerization domain-like"/>
    <property type="match status" value="1"/>
</dbReference>
<evidence type="ECO:0000313" key="12">
    <source>
        <dbReference type="Proteomes" id="UP000094378"/>
    </source>
</evidence>
<evidence type="ECO:0000256" key="4">
    <source>
        <dbReference type="ARBA" id="ARBA00022695"/>
    </source>
</evidence>
<organism evidence="11 12">
    <name type="scientific">Spiroplasma helicoides</name>
    <dbReference type="NCBI Taxonomy" id="216938"/>
    <lineage>
        <taxon>Bacteria</taxon>
        <taxon>Bacillati</taxon>
        <taxon>Mycoplasmatota</taxon>
        <taxon>Mollicutes</taxon>
        <taxon>Entomoplasmatales</taxon>
        <taxon>Spiroplasmataceae</taxon>
        <taxon>Spiroplasma</taxon>
    </lineage>
</organism>